<evidence type="ECO:0000259" key="1">
    <source>
        <dbReference type="Pfam" id="PF03724"/>
    </source>
</evidence>
<evidence type="ECO:0000313" key="2">
    <source>
        <dbReference type="EMBL" id="CAA9196831.1"/>
    </source>
</evidence>
<gene>
    <name evidence="2" type="ORF">FLA105534_01339</name>
</gene>
<organism evidence="2 3">
    <name type="scientific">Flavobacterium bizetiae</name>
    <dbReference type="NCBI Taxonomy" id="2704140"/>
    <lineage>
        <taxon>Bacteria</taxon>
        <taxon>Pseudomonadati</taxon>
        <taxon>Bacteroidota</taxon>
        <taxon>Flavobacteriia</taxon>
        <taxon>Flavobacteriales</taxon>
        <taxon>Flavobacteriaceae</taxon>
        <taxon>Flavobacterium</taxon>
    </lineage>
</organism>
<dbReference type="InterPro" id="IPR005184">
    <property type="entry name" value="DUF306_Meta_HslJ"/>
</dbReference>
<dbReference type="Pfam" id="PF03724">
    <property type="entry name" value="META"/>
    <property type="match status" value="1"/>
</dbReference>
<reference evidence="2 3" key="1">
    <citation type="submission" date="2020-02" db="EMBL/GenBank/DDBJ databases">
        <authorList>
            <person name="Criscuolo A."/>
        </authorList>
    </citation>
    <scope>NUCLEOTIDE SEQUENCE [LARGE SCALE GENOMIC DNA]</scope>
    <source>
        <strain evidence="2">CIP105534</strain>
    </source>
</reference>
<dbReference type="Gene3D" id="2.40.128.270">
    <property type="match status" value="1"/>
</dbReference>
<evidence type="ECO:0000313" key="3">
    <source>
        <dbReference type="Proteomes" id="UP000479938"/>
    </source>
</evidence>
<dbReference type="InterPro" id="IPR053147">
    <property type="entry name" value="Hsp_HslJ-like"/>
</dbReference>
<feature type="domain" description="DUF306" evidence="1">
    <location>
        <begin position="37"/>
        <end position="143"/>
    </location>
</feature>
<dbReference type="InterPro" id="IPR038670">
    <property type="entry name" value="HslJ-like_sf"/>
</dbReference>
<accession>A0A6J4GCC2</accession>
<dbReference type="AlphaFoldDB" id="A0A6J4GCC2"/>
<proteinExistence type="predicted"/>
<name>A0A6J4GCC2_9FLAO</name>
<dbReference type="PROSITE" id="PS51257">
    <property type="entry name" value="PROKAR_LIPOPROTEIN"/>
    <property type="match status" value="1"/>
</dbReference>
<dbReference type="EMBL" id="CADCSU010000064">
    <property type="protein sequence ID" value="CAA9196831.1"/>
    <property type="molecule type" value="Genomic_DNA"/>
</dbReference>
<keyword evidence="3" id="KW-1185">Reference proteome</keyword>
<sequence length="146" mass="16283">MKRILMLFIAVSLTYSCKSTKEGNSTTSINSKTIEKKLQQTWILEELNGKKIAQNDFQKSTPKIEVKSSTFSGSTGCNAINGNLLSKGSKEIQFLNLTSENKKCSTAKKEEEFVKLLKTTTNYSIDHDKLSLSNQFGPTMVFKKGN</sequence>
<dbReference type="PANTHER" id="PTHR35535:SF1">
    <property type="entry name" value="HEAT SHOCK PROTEIN HSLJ"/>
    <property type="match status" value="1"/>
</dbReference>
<dbReference type="RefSeq" id="WP_173970034.1">
    <property type="nucleotide sequence ID" value="NZ_CADCSU010000064.1"/>
</dbReference>
<protein>
    <recommendedName>
        <fullName evidence="1">DUF306 domain-containing protein</fullName>
    </recommendedName>
</protein>
<dbReference type="PANTHER" id="PTHR35535">
    <property type="entry name" value="HEAT SHOCK PROTEIN HSLJ"/>
    <property type="match status" value="1"/>
</dbReference>
<dbReference type="Proteomes" id="UP000479938">
    <property type="component" value="Unassembled WGS sequence"/>
</dbReference>